<proteinExistence type="predicted"/>
<dbReference type="Proteomes" id="UP000492821">
    <property type="component" value="Unassembled WGS sequence"/>
</dbReference>
<organism evidence="2 3">
    <name type="scientific">Panagrellus redivivus</name>
    <name type="common">Microworm</name>
    <dbReference type="NCBI Taxonomy" id="6233"/>
    <lineage>
        <taxon>Eukaryota</taxon>
        <taxon>Metazoa</taxon>
        <taxon>Ecdysozoa</taxon>
        <taxon>Nematoda</taxon>
        <taxon>Chromadorea</taxon>
        <taxon>Rhabditida</taxon>
        <taxon>Tylenchina</taxon>
        <taxon>Panagrolaimomorpha</taxon>
        <taxon>Panagrolaimoidea</taxon>
        <taxon>Panagrolaimidae</taxon>
        <taxon>Panagrellus</taxon>
    </lineage>
</organism>
<evidence type="ECO:0000256" key="1">
    <source>
        <dbReference type="SAM" id="SignalP"/>
    </source>
</evidence>
<reference evidence="3" key="2">
    <citation type="submission" date="2020-10" db="UniProtKB">
        <authorList>
            <consortium name="WormBaseParasite"/>
        </authorList>
    </citation>
    <scope>IDENTIFICATION</scope>
</reference>
<keyword evidence="2" id="KW-1185">Reference proteome</keyword>
<keyword evidence="1" id="KW-0732">Signal</keyword>
<dbReference type="AlphaFoldDB" id="A0A7E4ZXX6"/>
<reference evidence="2" key="1">
    <citation type="journal article" date="2013" name="Genetics">
        <title>The draft genome and transcriptome of Panagrellus redivivus are shaped by the harsh demands of a free-living lifestyle.</title>
        <authorList>
            <person name="Srinivasan J."/>
            <person name="Dillman A.R."/>
            <person name="Macchietto M.G."/>
            <person name="Heikkinen L."/>
            <person name="Lakso M."/>
            <person name="Fracchia K.M."/>
            <person name="Antoshechkin I."/>
            <person name="Mortazavi A."/>
            <person name="Wong G."/>
            <person name="Sternberg P.W."/>
        </authorList>
    </citation>
    <scope>NUCLEOTIDE SEQUENCE [LARGE SCALE GENOMIC DNA]</scope>
    <source>
        <strain evidence="2">MT8872</strain>
    </source>
</reference>
<protein>
    <submittedName>
        <fullName evidence="3">RxLR effector protein</fullName>
    </submittedName>
</protein>
<accession>A0A7E4ZXX6</accession>
<sequence>MKFLQLLCIALLLAAVLARRAHRPARHDAQDGDFEDKAVKALAHGRKIPEAERADLKKNIHKIRESGKYEDRSILGILGTVGSMLLG</sequence>
<name>A0A7E4ZXX6_PANRE</name>
<evidence type="ECO:0000313" key="2">
    <source>
        <dbReference type="Proteomes" id="UP000492821"/>
    </source>
</evidence>
<dbReference type="WBParaSite" id="Pan_g2396.t1">
    <property type="protein sequence ID" value="Pan_g2396.t1"/>
    <property type="gene ID" value="Pan_g2396"/>
</dbReference>
<feature type="signal peptide" evidence="1">
    <location>
        <begin position="1"/>
        <end position="18"/>
    </location>
</feature>
<feature type="chain" id="PRO_5029007951" evidence="1">
    <location>
        <begin position="19"/>
        <end position="87"/>
    </location>
</feature>
<evidence type="ECO:0000313" key="3">
    <source>
        <dbReference type="WBParaSite" id="Pan_g2396.t1"/>
    </source>
</evidence>